<dbReference type="PANTHER" id="PTHR35147">
    <property type="entry name" value="CHEMORECEPTOR GLUTAMINE DEAMIDASE CHED-RELATED"/>
    <property type="match status" value="1"/>
</dbReference>
<keyword evidence="5" id="KW-1185">Reference proteome</keyword>
<dbReference type="Gene3D" id="3.30.1330.200">
    <property type="match status" value="1"/>
</dbReference>
<dbReference type="InterPro" id="IPR011324">
    <property type="entry name" value="Cytotoxic_necrot_fac-like_cat"/>
</dbReference>
<proteinExistence type="inferred from homology"/>
<evidence type="ECO:0000313" key="5">
    <source>
        <dbReference type="Proteomes" id="UP001379945"/>
    </source>
</evidence>
<comment type="catalytic activity">
    <reaction evidence="3">
        <text>L-glutaminyl-[protein] + H2O = L-glutamyl-[protein] + NH4(+)</text>
        <dbReference type="Rhea" id="RHEA:16441"/>
        <dbReference type="Rhea" id="RHEA-COMP:10207"/>
        <dbReference type="Rhea" id="RHEA-COMP:10208"/>
        <dbReference type="ChEBI" id="CHEBI:15377"/>
        <dbReference type="ChEBI" id="CHEBI:28938"/>
        <dbReference type="ChEBI" id="CHEBI:29973"/>
        <dbReference type="ChEBI" id="CHEBI:30011"/>
        <dbReference type="EC" id="3.5.1.44"/>
    </reaction>
</comment>
<evidence type="ECO:0000313" key="4">
    <source>
        <dbReference type="EMBL" id="MEK8046126.1"/>
    </source>
</evidence>
<protein>
    <recommendedName>
        <fullName evidence="3">Probable chemoreceptor glutamine deamidase CheD</fullName>
        <ecNumber evidence="3">3.5.1.44</ecNumber>
    </recommendedName>
</protein>
<dbReference type="HAMAP" id="MF_01440">
    <property type="entry name" value="CheD"/>
    <property type="match status" value="1"/>
</dbReference>
<gene>
    <name evidence="3" type="primary">cheD</name>
    <name evidence="4" type="ORF">AACH00_07225</name>
</gene>
<organism evidence="4 5">
    <name type="scientific">Ideonella margarita</name>
    <dbReference type="NCBI Taxonomy" id="2984191"/>
    <lineage>
        <taxon>Bacteria</taxon>
        <taxon>Pseudomonadati</taxon>
        <taxon>Pseudomonadota</taxon>
        <taxon>Betaproteobacteria</taxon>
        <taxon>Burkholderiales</taxon>
        <taxon>Sphaerotilaceae</taxon>
        <taxon>Ideonella</taxon>
    </lineage>
</organism>
<dbReference type="Pfam" id="PF03975">
    <property type="entry name" value="CheD"/>
    <property type="match status" value="1"/>
</dbReference>
<reference evidence="4 5" key="1">
    <citation type="submission" date="2024-04" db="EMBL/GenBank/DDBJ databases">
        <title>Novel species of the genus Ideonella isolated from streams.</title>
        <authorList>
            <person name="Lu H."/>
        </authorList>
    </citation>
    <scope>NUCLEOTIDE SEQUENCE [LARGE SCALE GENOMIC DNA]</scope>
    <source>
        <strain evidence="4 5">LYT19W</strain>
    </source>
</reference>
<evidence type="ECO:0000256" key="1">
    <source>
        <dbReference type="ARBA" id="ARBA00022500"/>
    </source>
</evidence>
<dbReference type="PANTHER" id="PTHR35147:SF3">
    <property type="entry name" value="CHEMORECEPTOR GLUTAMINE DEAMIDASE CHED 1-RELATED"/>
    <property type="match status" value="1"/>
</dbReference>
<dbReference type="SUPFAM" id="SSF64438">
    <property type="entry name" value="CNF1/YfiH-like putative cysteine hydrolases"/>
    <property type="match status" value="1"/>
</dbReference>
<keyword evidence="2 3" id="KW-0378">Hydrolase</keyword>
<comment type="similarity">
    <text evidence="3">Belongs to the CheD family.</text>
</comment>
<comment type="caution">
    <text evidence="4">The sequence shown here is derived from an EMBL/GenBank/DDBJ whole genome shotgun (WGS) entry which is preliminary data.</text>
</comment>
<dbReference type="RefSeq" id="WP_341398403.1">
    <property type="nucleotide sequence ID" value="NZ_JBBUTI010000004.1"/>
</dbReference>
<dbReference type="CDD" id="cd16352">
    <property type="entry name" value="CheD"/>
    <property type="match status" value="1"/>
</dbReference>
<dbReference type="InterPro" id="IPR005659">
    <property type="entry name" value="Chemorcpt_Glu_NH3ase_CheD"/>
</dbReference>
<evidence type="ECO:0000256" key="3">
    <source>
        <dbReference type="HAMAP-Rule" id="MF_01440"/>
    </source>
</evidence>
<sequence>MPDRGWTGPRELNLMPGELFFGAGVPSLRTLIGSCVAVTLWNPRHRIGGMCHYLLPNRQRPANEPRDGKFGDEAIGMLVDALKRAGTKPADFEAHLYGGADTMPELERTNRNIGERNIEMGWSLIDQFGFSLVGVDVGDNVPRIVRMSLIDGTVEMRRGQPIG</sequence>
<keyword evidence="1 3" id="KW-0145">Chemotaxis</keyword>
<dbReference type="EMBL" id="JBBUTI010000004">
    <property type="protein sequence ID" value="MEK8046126.1"/>
    <property type="molecule type" value="Genomic_DNA"/>
</dbReference>
<name>A0ABU9C5E2_9BURK</name>
<accession>A0ABU9C5E2</accession>
<dbReference type="EC" id="3.5.1.44" evidence="3"/>
<evidence type="ECO:0000256" key="2">
    <source>
        <dbReference type="ARBA" id="ARBA00022801"/>
    </source>
</evidence>
<dbReference type="Proteomes" id="UP001379945">
    <property type="component" value="Unassembled WGS sequence"/>
</dbReference>
<comment type="function">
    <text evidence="3">Probably deamidates glutamine residues to glutamate on methyl-accepting chemotaxis receptors (MCPs), playing an important role in chemotaxis.</text>
</comment>
<dbReference type="InterPro" id="IPR038592">
    <property type="entry name" value="CheD-like_sf"/>
</dbReference>